<name>A0A096ATC3_9BACT</name>
<dbReference type="Proteomes" id="UP000029538">
    <property type="component" value="Unassembled WGS sequence"/>
</dbReference>
<keyword evidence="2 5" id="KW-0812">Transmembrane</keyword>
<sequence length="212" mass="23280">METTNIESKQEKKVRFVVLFTLCIIMVEVCAGLLSKSMALLADAIHLGSHILILGVNWSAYILVRHLKNKHSDKYDSNKILSLSAFTSGIFLLATAVFIAVEAFERINENSGHITNHKFAIITAIAGLLANFICVYVMRNHEGEGDLNSRAVYLHLLSDILAKSGIIVGIVCALLWNILWIDAAVAIVSAIIAAHWAKNLLLDTGRSLTQKN</sequence>
<dbReference type="EMBL" id="JRNR01000019">
    <property type="protein sequence ID" value="KGF49996.1"/>
    <property type="molecule type" value="Genomic_DNA"/>
</dbReference>
<dbReference type="GeneID" id="91082151"/>
<feature type="transmembrane region" description="Helical" evidence="5">
    <location>
        <begin position="80"/>
        <end position="99"/>
    </location>
</feature>
<evidence type="ECO:0000256" key="5">
    <source>
        <dbReference type="SAM" id="Phobius"/>
    </source>
</evidence>
<dbReference type="RefSeq" id="WP_004357313.1">
    <property type="nucleotide sequence ID" value="NZ_JRNR01000019.1"/>
</dbReference>
<evidence type="ECO:0000256" key="3">
    <source>
        <dbReference type="ARBA" id="ARBA00022989"/>
    </source>
</evidence>
<evidence type="ECO:0000313" key="7">
    <source>
        <dbReference type="EMBL" id="KGF49996.1"/>
    </source>
</evidence>
<dbReference type="Pfam" id="PF01545">
    <property type="entry name" value="Cation_efflux"/>
    <property type="match status" value="1"/>
</dbReference>
<accession>A0A096ATC3</accession>
<evidence type="ECO:0000313" key="8">
    <source>
        <dbReference type="Proteomes" id="UP000029538"/>
    </source>
</evidence>
<evidence type="ECO:0000259" key="6">
    <source>
        <dbReference type="Pfam" id="PF01545"/>
    </source>
</evidence>
<reference evidence="7 8" key="1">
    <citation type="submission" date="2014-07" db="EMBL/GenBank/DDBJ databases">
        <authorList>
            <person name="McCorrison J."/>
            <person name="Sanka R."/>
            <person name="Torralba M."/>
            <person name="Gillis M."/>
            <person name="Haft D.H."/>
            <person name="Methe B."/>
            <person name="Sutton G."/>
            <person name="Nelson K.E."/>
        </authorList>
    </citation>
    <scope>NUCLEOTIDE SEQUENCE [LARGE SCALE GENOMIC DNA]</scope>
    <source>
        <strain evidence="7 8">DNF00882</strain>
    </source>
</reference>
<proteinExistence type="predicted"/>
<evidence type="ECO:0000256" key="2">
    <source>
        <dbReference type="ARBA" id="ARBA00022692"/>
    </source>
</evidence>
<evidence type="ECO:0000256" key="4">
    <source>
        <dbReference type="ARBA" id="ARBA00023136"/>
    </source>
</evidence>
<dbReference type="InterPro" id="IPR002524">
    <property type="entry name" value="Cation_efflux"/>
</dbReference>
<dbReference type="InterPro" id="IPR027469">
    <property type="entry name" value="Cation_efflux_TMD_sf"/>
</dbReference>
<dbReference type="InterPro" id="IPR050681">
    <property type="entry name" value="CDF/SLC30A"/>
</dbReference>
<feature type="transmembrane region" description="Helical" evidence="5">
    <location>
        <begin position="119"/>
        <end position="139"/>
    </location>
</feature>
<protein>
    <submittedName>
        <fullName evidence="7">Zinc transporter ZitB</fullName>
    </submittedName>
</protein>
<dbReference type="SUPFAM" id="SSF161111">
    <property type="entry name" value="Cation efflux protein transmembrane domain-like"/>
    <property type="match status" value="1"/>
</dbReference>
<dbReference type="Gene3D" id="1.20.1510.10">
    <property type="entry name" value="Cation efflux protein transmembrane domain"/>
    <property type="match status" value="1"/>
</dbReference>
<gene>
    <name evidence="7" type="ORF">HMPREF0654_02945</name>
</gene>
<feature type="transmembrane region" description="Helical" evidence="5">
    <location>
        <begin position="16"/>
        <end position="35"/>
    </location>
</feature>
<dbReference type="InterPro" id="IPR058533">
    <property type="entry name" value="Cation_efflux_TM"/>
</dbReference>
<dbReference type="PANTHER" id="PTHR11562:SF40">
    <property type="entry name" value="CATION EFFLUX SYSTEM PROTEIN"/>
    <property type="match status" value="1"/>
</dbReference>
<organism evidence="7 8">
    <name type="scientific">Prevotella disiens DNF00882</name>
    <dbReference type="NCBI Taxonomy" id="1401075"/>
    <lineage>
        <taxon>Bacteria</taxon>
        <taxon>Pseudomonadati</taxon>
        <taxon>Bacteroidota</taxon>
        <taxon>Bacteroidia</taxon>
        <taxon>Bacteroidales</taxon>
        <taxon>Prevotellaceae</taxon>
        <taxon>Prevotella</taxon>
    </lineage>
</organism>
<keyword evidence="3 5" id="KW-1133">Transmembrane helix</keyword>
<feature type="transmembrane region" description="Helical" evidence="5">
    <location>
        <begin position="160"/>
        <end position="178"/>
    </location>
</feature>
<dbReference type="PANTHER" id="PTHR11562">
    <property type="entry name" value="CATION EFFLUX PROTEIN/ ZINC TRANSPORTER"/>
    <property type="match status" value="1"/>
</dbReference>
<keyword evidence="4 5" id="KW-0472">Membrane</keyword>
<dbReference type="GO" id="GO:0005886">
    <property type="term" value="C:plasma membrane"/>
    <property type="evidence" value="ECO:0007669"/>
    <property type="project" value="TreeGrafter"/>
</dbReference>
<comment type="subcellular location">
    <subcellularLocation>
        <location evidence="1">Membrane</location>
        <topology evidence="1">Multi-pass membrane protein</topology>
    </subcellularLocation>
</comment>
<dbReference type="AlphaFoldDB" id="A0A096ATC3"/>
<comment type="caution">
    <text evidence="7">The sequence shown here is derived from an EMBL/GenBank/DDBJ whole genome shotgun (WGS) entry which is preliminary data.</text>
</comment>
<dbReference type="GO" id="GO:0005385">
    <property type="term" value="F:zinc ion transmembrane transporter activity"/>
    <property type="evidence" value="ECO:0007669"/>
    <property type="project" value="TreeGrafter"/>
</dbReference>
<feature type="transmembrane region" description="Helical" evidence="5">
    <location>
        <begin position="184"/>
        <end position="202"/>
    </location>
</feature>
<evidence type="ECO:0000256" key="1">
    <source>
        <dbReference type="ARBA" id="ARBA00004141"/>
    </source>
</evidence>
<feature type="domain" description="Cation efflux protein transmembrane" evidence="6">
    <location>
        <begin position="17"/>
        <end position="208"/>
    </location>
</feature>
<feature type="transmembrane region" description="Helical" evidence="5">
    <location>
        <begin position="47"/>
        <end position="64"/>
    </location>
</feature>
<dbReference type="NCBIfam" id="TIGR01297">
    <property type="entry name" value="CDF"/>
    <property type="match status" value="1"/>
</dbReference>